<organism evidence="3 4">
    <name type="scientific">Streptomyces solincola</name>
    <dbReference type="NCBI Taxonomy" id="2100817"/>
    <lineage>
        <taxon>Bacteria</taxon>
        <taxon>Bacillati</taxon>
        <taxon>Actinomycetota</taxon>
        <taxon>Actinomycetes</taxon>
        <taxon>Kitasatosporales</taxon>
        <taxon>Streptomycetaceae</taxon>
        <taxon>Streptomyces</taxon>
    </lineage>
</organism>
<feature type="region of interest" description="Disordered" evidence="1">
    <location>
        <begin position="1"/>
        <end position="20"/>
    </location>
</feature>
<dbReference type="InterPro" id="IPR057224">
    <property type="entry name" value="DUF7902"/>
</dbReference>
<dbReference type="Pfam" id="PF25472">
    <property type="entry name" value="DUF7902"/>
    <property type="match status" value="1"/>
</dbReference>
<dbReference type="Proteomes" id="UP000239322">
    <property type="component" value="Unassembled WGS sequence"/>
</dbReference>
<accession>A0A2S9Q0W2</accession>
<dbReference type="SUPFAM" id="SSF52540">
    <property type="entry name" value="P-loop containing nucleoside triphosphate hydrolases"/>
    <property type="match status" value="1"/>
</dbReference>
<dbReference type="InterPro" id="IPR003593">
    <property type="entry name" value="AAA+_ATPase"/>
</dbReference>
<dbReference type="GO" id="GO:0016887">
    <property type="term" value="F:ATP hydrolysis activity"/>
    <property type="evidence" value="ECO:0007669"/>
    <property type="project" value="InterPro"/>
</dbReference>
<protein>
    <submittedName>
        <fullName evidence="3">DNA repair ATPase</fullName>
    </submittedName>
</protein>
<name>A0A2S9Q0W2_9ACTN</name>
<evidence type="ECO:0000259" key="2">
    <source>
        <dbReference type="SMART" id="SM00382"/>
    </source>
</evidence>
<evidence type="ECO:0000313" key="3">
    <source>
        <dbReference type="EMBL" id="PRH80247.1"/>
    </source>
</evidence>
<evidence type="ECO:0000313" key="4">
    <source>
        <dbReference type="Proteomes" id="UP000239322"/>
    </source>
</evidence>
<dbReference type="InterPro" id="IPR020958">
    <property type="entry name" value="DUF3686"/>
</dbReference>
<keyword evidence="4" id="KW-1185">Reference proteome</keyword>
<dbReference type="GO" id="GO:0005524">
    <property type="term" value="F:ATP binding"/>
    <property type="evidence" value="ECO:0007669"/>
    <property type="project" value="InterPro"/>
</dbReference>
<sequence length="1625" mass="172623">MVMTAQEAGPAGGAPLRADHGAHEVLRDRLRRQAGELARRAEALEAARVAAYGAGETVLTGSGRLRTRDDAVPGDLIAVGGVLLAGYRTGTPADVFALYDRDLAPLPDTEVPGLLDDPAFVREHQALHRYFKDARLVRLRRVEDRLLAVFRTGERAEDLRVLRWSLTADGAARFLDARGERDHTVSEPHDFAWTGTTRDDHRPGRHPHIAVAGGALFVSAAGGALTLKTEDDTERAEGVYEEPVDEPLQSLADAEVAYAVVGPLVLLRVRPYKEEQARHLVVHTPTGAVARLDAVGRSCHRLPDDQGVVFPGGYCLATGEVRTFDTARTDGLRLERVVRSPGGDQVLYAFHAHAEGRALLLPYDPVRRRAAAPMPCHGYALADDGRLILLRPEDGEPGRRHPVRIWRTPFATEAAAEAAAETAAEAADGPGGGPLARIGNADLVRGVSDCLALARQAADAADAADAAGDGPGEPYAALVAACARAAERHPWLGEPGTGDLDTPLAQVRATAQRMLDERAAVRELADRAAAALAEAAAHLRGLVRRARGEAADAGEWIDRITALRRARGRLTALREQRYADTAAVDALAERTGGHLADTARRAVDFLGRADAFAGHHERAAELVAEAGALATAAGAGPLADELDEQTAGLRALTETVTGLDAGDATVRTAVLERIAEVLAALNRARAVLTARRRELTDAEDRAAYAAECGLLAQAVGGALAAAATPQACDTELAGLLVRLDALESRFAGHEGRLAEIADRRAEVQDAFAARRQSLLDERVRRAERLAASAHRVLAAVARRAAALAGPDDAAALFAADPMVAGVRRSAAELRDLGDTARAEELEGRLTAVREETARTLRDRAELYADGGATLRLGAHRFTVTTRPPELTLLPGPDGVPVFALTGTDYRAPVEDPGFADTRPYWDRHLPSEDAEVYRGEHLAARLLAEHGAAALAADPARLPELVRRAAAAAYDEGYERGVHDHDAAVILDVLVRLHRRAGLLRHPAADRAAAQTAWAAQPEEVRRARARQAASLARARDVFGTAPGLDALRRELAEDSGLDEGAAAYLVEELATGESFVAGPAARALLTDFRRAAGDPAPYAHDVRDRLAAGDLAGGRRLVEGWLTAYAAARAEPPAPGDLAEAVAMEVCPDLTRYDPGTGGAPVAVADGLLGVHPRIERGALTVRLDEFLARTARFAATAAPGFRAYQRRRAALLEAERRRLRLEDHRPRPLPGFVRGRLVDEVYLPLVGGSLAGQLGTAGRERTGSGGLLLLLSPPGYGKTTLVEYVAERLGLLLVKVDGPALGQATTSLDPAAAPDASARRELEKIAFALRAADNVLLYLDDIQHTSPELLQRFVPLCDATRTLDGHDLRGKRFAVCMAGNPYTESGRRFRVPDMLANRAHVWNLGDALTGKEDAFALSFVENALTSQPDLAPLAARDRADLELLVRLAEGDPTAARDRLAHPYPPAELDRVLAVLRHLLAARRTVLAVNAAYLASAAQGDAARAEPPFRLQGSYRDMNRIAARISPVMDGAELAAVVDDHYTAQAATLAAGAEADLLKLAALRGPLTARQAARWAEITAAHARERALGGAGDDAAARAVAALGLLADRVAAVESAITRAAEGG</sequence>
<dbReference type="SMART" id="SM00382">
    <property type="entry name" value="AAA"/>
    <property type="match status" value="1"/>
</dbReference>
<gene>
    <name evidence="3" type="ORF">C6N75_05045</name>
</gene>
<dbReference type="Gene3D" id="3.40.50.300">
    <property type="entry name" value="P-loop containing nucleotide triphosphate hydrolases"/>
    <property type="match status" value="1"/>
</dbReference>
<feature type="domain" description="AAA+ ATPase" evidence="2">
    <location>
        <begin position="1266"/>
        <end position="1451"/>
    </location>
</feature>
<dbReference type="Pfam" id="PF00004">
    <property type="entry name" value="AAA"/>
    <property type="match status" value="1"/>
</dbReference>
<dbReference type="InterPro" id="IPR003959">
    <property type="entry name" value="ATPase_AAA_core"/>
</dbReference>
<dbReference type="Pfam" id="PF12458">
    <property type="entry name" value="DUF3686"/>
    <property type="match status" value="1"/>
</dbReference>
<proteinExistence type="predicted"/>
<dbReference type="EMBL" id="PVLV01000071">
    <property type="protein sequence ID" value="PRH80247.1"/>
    <property type="molecule type" value="Genomic_DNA"/>
</dbReference>
<comment type="caution">
    <text evidence="3">The sequence shown here is derived from an EMBL/GenBank/DDBJ whole genome shotgun (WGS) entry which is preliminary data.</text>
</comment>
<dbReference type="InterPro" id="IPR027417">
    <property type="entry name" value="P-loop_NTPase"/>
</dbReference>
<reference evidence="3 4" key="1">
    <citation type="submission" date="2018-03" db="EMBL/GenBank/DDBJ databases">
        <title>Novel Streptomyces sp. from soil.</title>
        <authorList>
            <person name="Tan G.Y.A."/>
            <person name="Lee Z.Y."/>
        </authorList>
    </citation>
    <scope>NUCLEOTIDE SEQUENCE [LARGE SCALE GENOMIC DNA]</scope>
    <source>
        <strain evidence="3 4">ST5x</strain>
    </source>
</reference>
<dbReference type="OrthoDB" id="9814769at2"/>
<evidence type="ECO:0000256" key="1">
    <source>
        <dbReference type="SAM" id="MobiDB-lite"/>
    </source>
</evidence>